<dbReference type="Proteomes" id="UP000015455">
    <property type="component" value="Unassembled WGS sequence"/>
</dbReference>
<feature type="compositionally biased region" description="Low complexity" evidence="1">
    <location>
        <begin position="1"/>
        <end position="19"/>
    </location>
</feature>
<dbReference type="EMBL" id="ATJV01000059">
    <property type="protein sequence ID" value="EPZ15361.1"/>
    <property type="molecule type" value="Genomic_DNA"/>
</dbReference>
<keyword evidence="2" id="KW-0472">Membrane</keyword>
<accession>S9ZL51</accession>
<keyword evidence="2" id="KW-0812">Transmembrane</keyword>
<dbReference type="AlphaFoldDB" id="S9ZL51"/>
<dbReference type="STRING" id="1348657.M622_04305"/>
<evidence type="ECO:0000313" key="3">
    <source>
        <dbReference type="EMBL" id="EPZ15361.1"/>
    </source>
</evidence>
<dbReference type="PATRIC" id="fig|1348657.5.peg.2341"/>
<comment type="caution">
    <text evidence="3">The sequence shown here is derived from an EMBL/GenBank/DDBJ whole genome shotgun (WGS) entry which is preliminary data.</text>
</comment>
<sequence>MSLPALSSPPTTPAQAPASRPRRQHGFTLAELAVVLVILALLSGSLLVPLGSRMEARDRQLTLERLRDIQQALTGFAIIHGRLPCPSTEADPSHPNYGVEDALPCNHSVEGRLPWRTLAMSATDAWGRERVHADEPWSGHWHYRVDRAFTQAPITPAVAPADNLQIRSHDDFHVTVSDSQAVALVFSTGANRSADGLNAHYSAVQPKYQSGEVSASFDDLLIWIGRPLLIARLAQAGRL</sequence>
<dbReference type="SUPFAM" id="SSF54523">
    <property type="entry name" value="Pili subunits"/>
    <property type="match status" value="1"/>
</dbReference>
<evidence type="ECO:0000313" key="4">
    <source>
        <dbReference type="Proteomes" id="UP000015455"/>
    </source>
</evidence>
<protein>
    <recommendedName>
        <fullName evidence="5">Type II secretion system protein GspG C-terminal domain-containing protein</fullName>
    </recommendedName>
</protein>
<evidence type="ECO:0008006" key="5">
    <source>
        <dbReference type="Google" id="ProtNLM"/>
    </source>
</evidence>
<dbReference type="Pfam" id="PF07963">
    <property type="entry name" value="N_methyl"/>
    <property type="match status" value="1"/>
</dbReference>
<proteinExistence type="predicted"/>
<feature type="region of interest" description="Disordered" evidence="1">
    <location>
        <begin position="1"/>
        <end position="22"/>
    </location>
</feature>
<dbReference type="InterPro" id="IPR045584">
    <property type="entry name" value="Pilin-like"/>
</dbReference>
<evidence type="ECO:0000256" key="1">
    <source>
        <dbReference type="SAM" id="MobiDB-lite"/>
    </source>
</evidence>
<feature type="transmembrane region" description="Helical" evidence="2">
    <location>
        <begin position="27"/>
        <end position="50"/>
    </location>
</feature>
<dbReference type="NCBIfam" id="TIGR02532">
    <property type="entry name" value="IV_pilin_GFxxxE"/>
    <property type="match status" value="1"/>
</dbReference>
<name>S9ZL51_9RHOO</name>
<reference evidence="3 4" key="1">
    <citation type="submission" date="2013-06" db="EMBL/GenBank/DDBJ databases">
        <title>Draft genome sequence of Thauera terpenica.</title>
        <authorList>
            <person name="Liu B."/>
            <person name="Frostegard A.H."/>
            <person name="Shapleigh J.P."/>
        </authorList>
    </citation>
    <scope>NUCLEOTIDE SEQUENCE [LARGE SCALE GENOMIC DNA]</scope>
    <source>
        <strain evidence="3 4">58Eu</strain>
    </source>
</reference>
<organism evidence="3 4">
    <name type="scientific">Thauera terpenica 58Eu</name>
    <dbReference type="NCBI Taxonomy" id="1348657"/>
    <lineage>
        <taxon>Bacteria</taxon>
        <taxon>Pseudomonadati</taxon>
        <taxon>Pseudomonadota</taxon>
        <taxon>Betaproteobacteria</taxon>
        <taxon>Rhodocyclales</taxon>
        <taxon>Zoogloeaceae</taxon>
        <taxon>Thauera</taxon>
    </lineage>
</organism>
<keyword evidence="4" id="KW-1185">Reference proteome</keyword>
<dbReference type="InterPro" id="IPR012902">
    <property type="entry name" value="N_methyl_site"/>
</dbReference>
<gene>
    <name evidence="3" type="ORF">M622_04305</name>
</gene>
<evidence type="ECO:0000256" key="2">
    <source>
        <dbReference type="SAM" id="Phobius"/>
    </source>
</evidence>
<keyword evidence="2" id="KW-1133">Transmembrane helix</keyword>
<dbReference type="eggNOG" id="COG2165">
    <property type="taxonomic scope" value="Bacteria"/>
</dbReference>